<name>A0A8S3TAW0_MYTED</name>
<evidence type="ECO:0000313" key="2">
    <source>
        <dbReference type="Proteomes" id="UP000683360"/>
    </source>
</evidence>
<dbReference type="OrthoDB" id="6161846at2759"/>
<dbReference type="EMBL" id="CAJPWZ010001996">
    <property type="protein sequence ID" value="CAG2228500.1"/>
    <property type="molecule type" value="Genomic_DNA"/>
</dbReference>
<protein>
    <submittedName>
        <fullName evidence="1">Uncharacterized protein</fullName>
    </submittedName>
</protein>
<comment type="caution">
    <text evidence="1">The sequence shown here is derived from an EMBL/GenBank/DDBJ whole genome shotgun (WGS) entry which is preliminary data.</text>
</comment>
<dbReference type="InterPro" id="IPR011333">
    <property type="entry name" value="SKP1/BTB/POZ_sf"/>
</dbReference>
<dbReference type="AlphaFoldDB" id="A0A8S3TAW0"/>
<proteinExistence type="predicted"/>
<keyword evidence="2" id="KW-1185">Reference proteome</keyword>
<organism evidence="1 2">
    <name type="scientific">Mytilus edulis</name>
    <name type="common">Blue mussel</name>
    <dbReference type="NCBI Taxonomy" id="6550"/>
    <lineage>
        <taxon>Eukaryota</taxon>
        <taxon>Metazoa</taxon>
        <taxon>Spiralia</taxon>
        <taxon>Lophotrochozoa</taxon>
        <taxon>Mollusca</taxon>
        <taxon>Bivalvia</taxon>
        <taxon>Autobranchia</taxon>
        <taxon>Pteriomorphia</taxon>
        <taxon>Mytilida</taxon>
        <taxon>Mytiloidea</taxon>
        <taxon>Mytilidae</taxon>
        <taxon>Mytilinae</taxon>
        <taxon>Mytilus</taxon>
    </lineage>
</organism>
<dbReference type="SUPFAM" id="SSF54695">
    <property type="entry name" value="POZ domain"/>
    <property type="match status" value="1"/>
</dbReference>
<dbReference type="Gene3D" id="3.30.710.10">
    <property type="entry name" value="Potassium Channel Kv1.1, Chain A"/>
    <property type="match status" value="1"/>
</dbReference>
<gene>
    <name evidence="1" type="ORF">MEDL_41456</name>
</gene>
<accession>A0A8S3TAW0</accession>
<reference evidence="1" key="1">
    <citation type="submission" date="2021-03" db="EMBL/GenBank/DDBJ databases">
        <authorList>
            <person name="Bekaert M."/>
        </authorList>
    </citation>
    <scope>NUCLEOTIDE SEQUENCE</scope>
</reference>
<dbReference type="Proteomes" id="UP000683360">
    <property type="component" value="Unassembled WGS sequence"/>
</dbReference>
<evidence type="ECO:0000313" key="1">
    <source>
        <dbReference type="EMBL" id="CAG2228500.1"/>
    </source>
</evidence>
<sequence length="299" mass="34238">MEILISDFGEELLRVQIKECRQTLTELSLSNFAYWKENEVNPNYNFYFDLVCRQAVAPNMFNGKHMICQNLLPRDLAVRTKAPNEIKEFIENNESSSMFELIRDANDLKYTGISMMTQDLDSEHVGSAITSNTTQSLCWKGTCSTSIVGAKNVTNEERLPTTGVEENTENNLNSCVISICPRQDEYNLQLTEMEEYIIDLPDIPNEMPQPSYSSTPTHILPLRGLNEAQKKRIILNICGTKFESCVQTLQNDPSYLLSRMFAPDSPLQPYIQEPHPSYFLDRSTTFCPYIELFEVQLLL</sequence>